<keyword evidence="1 4" id="KW-0489">Methyltransferase</keyword>
<evidence type="ECO:0000256" key="3">
    <source>
        <dbReference type="ARBA" id="ARBA00022691"/>
    </source>
</evidence>
<keyword evidence="3" id="KW-0949">S-adenosyl-L-methionine</keyword>
<accession>A0ABV4UBX4</accession>
<dbReference type="EMBL" id="JBEUWX010000002">
    <property type="protein sequence ID" value="MFA9949166.1"/>
    <property type="molecule type" value="Genomic_DNA"/>
</dbReference>
<dbReference type="InterPro" id="IPR012327">
    <property type="entry name" value="MeTrfase_D12"/>
</dbReference>
<evidence type="ECO:0000313" key="5">
    <source>
        <dbReference type="EMBL" id="MFA9950828.1"/>
    </source>
</evidence>
<organism evidence="4 7">
    <name type="scientific">Dentiradicibacter hellwigii</name>
    <dbReference type="NCBI Taxonomy" id="3149053"/>
    <lineage>
        <taxon>Bacteria</taxon>
        <taxon>Pseudomonadati</taxon>
        <taxon>Pseudomonadota</taxon>
        <taxon>Betaproteobacteria</taxon>
        <taxon>Rhodocyclales</taxon>
        <taxon>Rhodocyclaceae</taxon>
        <taxon>Dentiradicibacter</taxon>
    </lineage>
</organism>
<dbReference type="Proteomes" id="UP001574673">
    <property type="component" value="Unassembled WGS sequence"/>
</dbReference>
<proteinExistence type="predicted"/>
<dbReference type="RefSeq" id="WP_418890311.1">
    <property type="nucleotide sequence ID" value="NZ_JBEUWX010000002.1"/>
</dbReference>
<evidence type="ECO:0000256" key="1">
    <source>
        <dbReference type="ARBA" id="ARBA00022603"/>
    </source>
</evidence>
<dbReference type="SUPFAM" id="SSF53335">
    <property type="entry name" value="S-adenosyl-L-methionine-dependent methyltransferases"/>
    <property type="match status" value="1"/>
</dbReference>
<evidence type="ECO:0000313" key="7">
    <source>
        <dbReference type="Proteomes" id="UP001574673"/>
    </source>
</evidence>
<dbReference type="PRINTS" id="PR00505">
    <property type="entry name" value="D12N6MTFRASE"/>
</dbReference>
<protein>
    <submittedName>
        <fullName evidence="4">DNA adenine methylase</fullName>
    </submittedName>
</protein>
<evidence type="ECO:0000256" key="2">
    <source>
        <dbReference type="ARBA" id="ARBA00022679"/>
    </source>
</evidence>
<dbReference type="EMBL" id="JBEUWX010000003">
    <property type="protein sequence ID" value="MFA9950842.1"/>
    <property type="molecule type" value="Genomic_DNA"/>
</dbReference>
<name>A0ABV4UBX4_9RHOO</name>
<comment type="caution">
    <text evidence="4">The sequence shown here is derived from an EMBL/GenBank/DDBJ whole genome shotgun (WGS) entry which is preliminary data.</text>
</comment>
<dbReference type="GO" id="GO:0032259">
    <property type="term" value="P:methylation"/>
    <property type="evidence" value="ECO:0007669"/>
    <property type="project" value="UniProtKB-KW"/>
</dbReference>
<keyword evidence="7" id="KW-1185">Reference proteome</keyword>
<reference evidence="4" key="2">
    <citation type="journal article" date="2025" name="Int. J. Syst. Evol. Microbiol.">
        <title>Dentiradicibacter hellwigii gen. nov., sp. nov., isolated from a secondary infected root canal in the human oral cavity.</title>
        <authorList>
            <person name="Bartsch S."/>
            <person name="Wittmer A."/>
            <person name="Weber A.K."/>
            <person name="Neumann-Schaal M."/>
            <person name="Wolf J."/>
            <person name="Gronow S."/>
            <person name="Turnbull J.D."/>
            <person name="Tennert C."/>
            <person name="Hacker G."/>
            <person name="Cieplik F."/>
            <person name="Al-Ahmad A."/>
        </authorList>
    </citation>
    <scope>NUCLEOTIDE SEQUENCE</scope>
    <source>
        <strain evidence="4">Wk13</strain>
    </source>
</reference>
<sequence>MRQKLSAPRRNGITHPILNYLGGKWRIAPWVVEHLPAHHCYVELFGGAASVLLSKPPAPVEVVNDISDEIDILYRVLRNPVRMRRLLRLLQRTPYGVSAYRAAFATSGRDMVETARRLIVRSSMGFHPRAIGRSTATFRTGRTRSPAATWRNYRRGLPAVTRRLRHVIIEHRPALGLVSLYDSPQTLFYADPPYLPETRTSEARYPHEMTVADHEALLKRLCAIGGMALVSGYPSELYNDLLAGWMRVTRRARVFGTAGDLTRQEMLWISPRAADALQQKN</sequence>
<dbReference type="EMBL" id="JBEUWX010000002">
    <property type="protein sequence ID" value="MFA9950828.1"/>
    <property type="molecule type" value="Genomic_DNA"/>
</dbReference>
<dbReference type="PANTHER" id="PTHR30481:SF4">
    <property type="entry name" value="SITE-SPECIFIC DNA-METHYLTRANSFERASE (ADENINE-SPECIFIC)"/>
    <property type="match status" value="1"/>
</dbReference>
<keyword evidence="2" id="KW-0808">Transferase</keyword>
<evidence type="ECO:0000313" key="4">
    <source>
        <dbReference type="EMBL" id="MFA9949166.1"/>
    </source>
</evidence>
<evidence type="ECO:0000313" key="6">
    <source>
        <dbReference type="EMBL" id="MFA9950842.1"/>
    </source>
</evidence>
<dbReference type="InterPro" id="IPR029063">
    <property type="entry name" value="SAM-dependent_MTases_sf"/>
</dbReference>
<dbReference type="Gene3D" id="3.40.50.150">
    <property type="entry name" value="Vaccinia Virus protein VP39"/>
    <property type="match status" value="2"/>
</dbReference>
<reference evidence="7" key="1">
    <citation type="submission" date="2024-06" db="EMBL/GenBank/DDBJ databases">
        <title>Radixoralia hellwigii gen. nov., sp nov., isolated from a root canal in the human oral cavity.</title>
        <authorList>
            <person name="Bartsch S."/>
            <person name="Wittmer A."/>
            <person name="Schulz A.-K."/>
            <person name="Neumann-Schaal M."/>
            <person name="Wolf J."/>
            <person name="Gronow S."/>
            <person name="Tennert C."/>
            <person name="Haecker G."/>
            <person name="Cieplik F."/>
            <person name="Al-Ahmad A."/>
        </authorList>
    </citation>
    <scope>NUCLEOTIDE SEQUENCE [LARGE SCALE GENOMIC DNA]</scope>
    <source>
        <strain evidence="7">Wk13</strain>
    </source>
</reference>
<gene>
    <name evidence="4" type="ORF">ABCS64_02285</name>
    <name evidence="5" type="ORF">ABCS64_10930</name>
    <name evidence="6" type="ORF">ABCS64_11000</name>
</gene>
<dbReference type="GO" id="GO:0008168">
    <property type="term" value="F:methyltransferase activity"/>
    <property type="evidence" value="ECO:0007669"/>
    <property type="project" value="UniProtKB-KW"/>
</dbReference>
<dbReference type="Pfam" id="PF02086">
    <property type="entry name" value="MethyltransfD12"/>
    <property type="match status" value="1"/>
</dbReference>
<dbReference type="PANTHER" id="PTHR30481">
    <property type="entry name" value="DNA ADENINE METHYLASE"/>
    <property type="match status" value="1"/>
</dbReference>